<accession>A0A3M7Q1U0</accession>
<dbReference type="InterPro" id="IPR029021">
    <property type="entry name" value="Prot-tyrosine_phosphatase-like"/>
</dbReference>
<keyword evidence="9" id="KW-1208">Phospholipid metabolism</keyword>
<keyword evidence="8" id="KW-0594">Phospholipid biosynthesis</keyword>
<dbReference type="Pfam" id="PF00782">
    <property type="entry name" value="DSPc"/>
    <property type="match status" value="1"/>
</dbReference>
<dbReference type="InterPro" id="IPR020422">
    <property type="entry name" value="TYR_PHOSPHATASE_DUAL_dom"/>
</dbReference>
<dbReference type="PANTHER" id="PTHR46712">
    <property type="entry name" value="PHOSPHATIDYLGLYCEROPHOSPHATASE AND PROTEIN-TYROSINE PHOSPHATASE 1"/>
    <property type="match status" value="1"/>
</dbReference>
<dbReference type="AlphaFoldDB" id="A0A3M7Q1U0"/>
<dbReference type="PROSITE" id="PS50054">
    <property type="entry name" value="TYR_PHOSPHATASE_DUAL"/>
    <property type="match status" value="1"/>
</dbReference>
<comment type="catalytic activity">
    <reaction evidence="14">
        <text>1,2-dibutyryl-sn-glycero-3-phospho-(1D-myo-inositol-5-phosphate) + H2O = 1,2-dibutyryl-sn-glycero-3-phospho-(1D-myo-inositol) + phosphate</text>
        <dbReference type="Rhea" id="RHEA:42584"/>
        <dbReference type="ChEBI" id="CHEBI:15377"/>
        <dbReference type="ChEBI" id="CHEBI:43474"/>
        <dbReference type="ChEBI" id="CHEBI:82605"/>
        <dbReference type="ChEBI" id="CHEBI:82606"/>
    </reaction>
    <physiologicalReaction direction="left-to-right" evidence="14">
        <dbReference type="Rhea" id="RHEA:42585"/>
    </physiologicalReaction>
</comment>
<comment type="catalytic activity">
    <reaction evidence="16">
        <text>1,2-dioctanoyl-sn-glycero-3-phospho-(1D-myo-inositol-5-phosphate) + H2O = 1,2-dioctanoyl-sn-glycero-3-phospho-(1D-myo-inositol) + phosphate</text>
        <dbReference type="Rhea" id="RHEA:42308"/>
        <dbReference type="ChEBI" id="CHEBI:15377"/>
        <dbReference type="ChEBI" id="CHEBI:43474"/>
        <dbReference type="ChEBI" id="CHEBI:65221"/>
        <dbReference type="ChEBI" id="CHEBI:78911"/>
    </reaction>
    <physiologicalReaction direction="left-to-right" evidence="16">
        <dbReference type="Rhea" id="RHEA:42309"/>
    </physiologicalReaction>
</comment>
<keyword evidence="4 20" id="KW-0378">Hydrolase</keyword>
<dbReference type="FunFam" id="3.90.190.10:FF:000060">
    <property type="entry name" value="Phosphatidylglycerophosphatase and protein-tyrosine phosphatase 1"/>
    <property type="match status" value="1"/>
</dbReference>
<comment type="caution">
    <text evidence="20">The sequence shown here is derived from an EMBL/GenBank/DDBJ whole genome shotgun (WGS) entry which is preliminary data.</text>
</comment>
<dbReference type="GO" id="GO:0008654">
    <property type="term" value="P:phospholipid biosynthetic process"/>
    <property type="evidence" value="ECO:0007669"/>
    <property type="project" value="UniProtKB-KW"/>
</dbReference>
<keyword evidence="7" id="KW-0472">Membrane</keyword>
<keyword evidence="21" id="KW-1185">Reference proteome</keyword>
<comment type="pathway">
    <text evidence="2">Lipid metabolism.</text>
</comment>
<dbReference type="GO" id="GO:0004439">
    <property type="term" value="F:phosphatidylinositol-4,5-bisphosphate 5-phosphatase activity"/>
    <property type="evidence" value="ECO:0007669"/>
    <property type="project" value="TreeGrafter"/>
</dbReference>
<dbReference type="InterPro" id="IPR000387">
    <property type="entry name" value="Tyr_Pase_dom"/>
</dbReference>
<evidence type="ECO:0000256" key="1">
    <source>
        <dbReference type="ARBA" id="ARBA00004370"/>
    </source>
</evidence>
<evidence type="ECO:0000256" key="9">
    <source>
        <dbReference type="ARBA" id="ARBA00023264"/>
    </source>
</evidence>
<dbReference type="InterPro" id="IPR000340">
    <property type="entry name" value="Dual-sp_phosphatase_cat-dom"/>
</dbReference>
<dbReference type="PROSITE" id="PS00383">
    <property type="entry name" value="TYR_PHOSPHATASE_1"/>
    <property type="match status" value="1"/>
</dbReference>
<evidence type="ECO:0000256" key="13">
    <source>
        <dbReference type="ARBA" id="ARBA00051818"/>
    </source>
</evidence>
<dbReference type="PANTHER" id="PTHR46712:SF1">
    <property type="entry name" value="PHOSPHATIDYLGLYCEROPHOSPHATASE AND PROTEIN-TYROSINE PHOSPHATASE 1"/>
    <property type="match status" value="1"/>
</dbReference>
<keyword evidence="5" id="KW-0904">Protein phosphatase</keyword>
<evidence type="ECO:0000256" key="7">
    <source>
        <dbReference type="ARBA" id="ARBA00023136"/>
    </source>
</evidence>
<dbReference type="InterPro" id="IPR016130">
    <property type="entry name" value="Tyr_Pase_AS"/>
</dbReference>
<evidence type="ECO:0000259" key="18">
    <source>
        <dbReference type="PROSITE" id="PS50054"/>
    </source>
</evidence>
<dbReference type="GO" id="GO:0004721">
    <property type="term" value="F:phosphoprotein phosphatase activity"/>
    <property type="evidence" value="ECO:0007669"/>
    <property type="project" value="UniProtKB-KW"/>
</dbReference>
<evidence type="ECO:0000256" key="2">
    <source>
        <dbReference type="ARBA" id="ARBA00005189"/>
    </source>
</evidence>
<gene>
    <name evidence="20" type="ORF">BpHYR1_002341</name>
</gene>
<comment type="catalytic activity">
    <reaction evidence="15">
        <text>1,2-di-(9Z-octadecenoyl)-sn-glycero-3-phospho-(1'-sn-glycerol-3'-phosphate) + H2O = 1,2-di-(9Z-octadecenoyl)-sn-glycero-3-phospho-(1'-sn-glycerol) + phosphate</text>
        <dbReference type="Rhea" id="RHEA:42304"/>
        <dbReference type="ChEBI" id="CHEBI:15377"/>
        <dbReference type="ChEBI" id="CHEBI:43474"/>
        <dbReference type="ChEBI" id="CHEBI:75163"/>
        <dbReference type="ChEBI" id="CHEBI:78907"/>
    </reaction>
    <physiologicalReaction direction="left-to-right" evidence="15">
        <dbReference type="Rhea" id="RHEA:42305"/>
    </physiologicalReaction>
</comment>
<dbReference type="Proteomes" id="UP000276133">
    <property type="component" value="Unassembled WGS sequence"/>
</dbReference>
<evidence type="ECO:0000313" key="21">
    <source>
        <dbReference type="Proteomes" id="UP000276133"/>
    </source>
</evidence>
<dbReference type="OrthoDB" id="273181at2759"/>
<evidence type="ECO:0000313" key="20">
    <source>
        <dbReference type="EMBL" id="RNA04995.1"/>
    </source>
</evidence>
<dbReference type="PROSITE" id="PS50056">
    <property type="entry name" value="TYR_PHOSPHATASE_2"/>
    <property type="match status" value="1"/>
</dbReference>
<evidence type="ECO:0000256" key="5">
    <source>
        <dbReference type="ARBA" id="ARBA00022912"/>
    </source>
</evidence>
<dbReference type="InterPro" id="IPR042165">
    <property type="entry name" value="PTPMT1"/>
</dbReference>
<dbReference type="STRING" id="10195.A0A3M7Q1U0"/>
<evidence type="ECO:0000256" key="8">
    <source>
        <dbReference type="ARBA" id="ARBA00023209"/>
    </source>
</evidence>
<evidence type="ECO:0000256" key="14">
    <source>
        <dbReference type="ARBA" id="ARBA00052505"/>
    </source>
</evidence>
<feature type="domain" description="Tyrosine specific protein phosphatases" evidence="19">
    <location>
        <begin position="98"/>
        <end position="166"/>
    </location>
</feature>
<evidence type="ECO:0000256" key="10">
    <source>
        <dbReference type="ARBA" id="ARBA00024192"/>
    </source>
</evidence>
<evidence type="ECO:0000256" key="3">
    <source>
        <dbReference type="ARBA" id="ARBA00022516"/>
    </source>
</evidence>
<dbReference type="SUPFAM" id="SSF52799">
    <property type="entry name" value="(Phosphotyrosine protein) phosphatases II"/>
    <property type="match status" value="1"/>
</dbReference>
<comment type="catalytic activity">
    <reaction evidence="12">
        <text>a 1,2-diacyl-sn-glycero-3-phospho-(1'-sn-glycero-3'-phosphate) + H2O = a 1,2-diacyl-sn-glycero-3-phospho-(1'-sn-glycerol) + phosphate</text>
        <dbReference type="Rhea" id="RHEA:33751"/>
        <dbReference type="ChEBI" id="CHEBI:15377"/>
        <dbReference type="ChEBI" id="CHEBI:43474"/>
        <dbReference type="ChEBI" id="CHEBI:60110"/>
        <dbReference type="ChEBI" id="CHEBI:64716"/>
        <dbReference type="EC" id="3.1.3.27"/>
    </reaction>
    <physiologicalReaction direction="left-to-right" evidence="12">
        <dbReference type="Rhea" id="RHEA:33752"/>
    </physiologicalReaction>
</comment>
<name>A0A3M7Q1U0_BRAPC</name>
<reference evidence="20 21" key="1">
    <citation type="journal article" date="2018" name="Sci. Rep.">
        <title>Genomic signatures of local adaptation to the degree of environmental predictability in rotifers.</title>
        <authorList>
            <person name="Franch-Gras L."/>
            <person name="Hahn C."/>
            <person name="Garcia-Roger E.M."/>
            <person name="Carmona M.J."/>
            <person name="Serra M."/>
            <person name="Gomez A."/>
        </authorList>
    </citation>
    <scope>NUCLEOTIDE SEQUENCE [LARGE SCALE GENOMIC DNA]</scope>
    <source>
        <strain evidence="20">HYR1</strain>
    </source>
</reference>
<keyword evidence="3" id="KW-0444">Lipid biosynthesis</keyword>
<evidence type="ECO:0000259" key="19">
    <source>
        <dbReference type="PROSITE" id="PS50056"/>
    </source>
</evidence>
<evidence type="ECO:0000256" key="15">
    <source>
        <dbReference type="ARBA" id="ARBA00052632"/>
    </source>
</evidence>
<dbReference type="EMBL" id="REGN01007898">
    <property type="protein sequence ID" value="RNA04995.1"/>
    <property type="molecule type" value="Genomic_DNA"/>
</dbReference>
<evidence type="ECO:0000256" key="17">
    <source>
        <dbReference type="ARBA" id="ARBA00069309"/>
    </source>
</evidence>
<feature type="domain" description="Tyrosine-protein phosphatase" evidence="18">
    <location>
        <begin position="27"/>
        <end position="178"/>
    </location>
</feature>
<proteinExistence type="predicted"/>
<evidence type="ECO:0000256" key="11">
    <source>
        <dbReference type="ARBA" id="ARBA00024224"/>
    </source>
</evidence>
<sequence length="182" mass="21301">MSFLCKLAFYPSIYYGIALEYLGLRKWYTRIDENCILGALPMKRNYLDIIRNEKISAVLTLNQDHELKWSVSKAEWENHGVDFLQVSINDFTGVANLDQIKQSLSFISKHKSKNQCVYVHCKAGRYRSALIVACYLILHKNMNPSEAVEHLKKIRPNVILEKERQLLALNKYFNYLNKKLEK</sequence>
<organism evidence="20 21">
    <name type="scientific">Brachionus plicatilis</name>
    <name type="common">Marine rotifer</name>
    <name type="synonym">Brachionus muelleri</name>
    <dbReference type="NCBI Taxonomy" id="10195"/>
    <lineage>
        <taxon>Eukaryota</taxon>
        <taxon>Metazoa</taxon>
        <taxon>Spiralia</taxon>
        <taxon>Gnathifera</taxon>
        <taxon>Rotifera</taxon>
        <taxon>Eurotatoria</taxon>
        <taxon>Monogononta</taxon>
        <taxon>Pseudotrocha</taxon>
        <taxon>Ploima</taxon>
        <taxon>Brachionidae</taxon>
        <taxon>Brachionus</taxon>
    </lineage>
</organism>
<dbReference type="SMART" id="SM00195">
    <property type="entry name" value="DSPc"/>
    <property type="match status" value="1"/>
</dbReference>
<dbReference type="EC" id="3.1.3.27" evidence="11"/>
<evidence type="ECO:0000256" key="6">
    <source>
        <dbReference type="ARBA" id="ARBA00023098"/>
    </source>
</evidence>
<dbReference type="Gene3D" id="3.90.190.10">
    <property type="entry name" value="Protein tyrosine phosphatase superfamily"/>
    <property type="match status" value="1"/>
</dbReference>
<evidence type="ECO:0000256" key="4">
    <source>
        <dbReference type="ARBA" id="ARBA00022801"/>
    </source>
</evidence>
<comment type="subcellular location">
    <subcellularLocation>
        <location evidence="1">Membrane</location>
    </subcellularLocation>
</comment>
<evidence type="ECO:0000256" key="16">
    <source>
        <dbReference type="ARBA" id="ARBA00052780"/>
    </source>
</evidence>
<protein>
    <recommendedName>
        <fullName evidence="17">Phosphatidylglycerophosphatase and protein-tyrosine phosphatase 1</fullName>
        <ecNumber evidence="11">3.1.3.27</ecNumber>
    </recommendedName>
</protein>
<evidence type="ECO:0000256" key="12">
    <source>
        <dbReference type="ARBA" id="ARBA00050944"/>
    </source>
</evidence>
<dbReference type="GO" id="GO:0005737">
    <property type="term" value="C:cytoplasm"/>
    <property type="evidence" value="ECO:0007669"/>
    <property type="project" value="UniProtKB-ARBA"/>
</dbReference>
<comment type="catalytic activity">
    <reaction evidence="13">
        <text>a 1-acyl-2-hexanoyl-sn-glycero-3-phospho-(1D-myo-inositol-5-phosphate) + H2O = a 1-acyl-2-hexanoyl-sn-glycero-3-phospho-(1D-myo-inositol) + phosphate</text>
        <dbReference type="Rhea" id="RHEA:42320"/>
        <dbReference type="ChEBI" id="CHEBI:15377"/>
        <dbReference type="ChEBI" id="CHEBI:43474"/>
        <dbReference type="ChEBI" id="CHEBI:78930"/>
        <dbReference type="ChEBI" id="CHEBI:78931"/>
    </reaction>
    <physiologicalReaction direction="left-to-right" evidence="13">
        <dbReference type="Rhea" id="RHEA:42321"/>
    </physiologicalReaction>
</comment>
<keyword evidence="6" id="KW-0443">Lipid metabolism</keyword>
<dbReference type="GO" id="GO:0008962">
    <property type="term" value="F:phosphatidylglycerophosphatase activity"/>
    <property type="evidence" value="ECO:0007669"/>
    <property type="project" value="UniProtKB-EC"/>
</dbReference>
<dbReference type="GO" id="GO:0016020">
    <property type="term" value="C:membrane"/>
    <property type="evidence" value="ECO:0007669"/>
    <property type="project" value="UniProtKB-SubCell"/>
</dbReference>
<comment type="pathway">
    <text evidence="10">Phospholipid metabolism; phosphatidylglycerol biosynthesis; phosphatidylglycerol from CDP-diacylglycerol: step 2/2.</text>
</comment>